<keyword evidence="1" id="KW-0378">Hydrolase</keyword>
<dbReference type="InterPro" id="IPR050272">
    <property type="entry name" value="Isochorismatase-like_hydrls"/>
</dbReference>
<dbReference type="AlphaFoldDB" id="A0A177IBV5"/>
<dbReference type="RefSeq" id="WP_066840408.1">
    <property type="nucleotide sequence ID" value="NZ_LSTQ01000024.1"/>
</dbReference>
<dbReference type="Proteomes" id="UP000076947">
    <property type="component" value="Unassembled WGS sequence"/>
</dbReference>
<evidence type="ECO:0000256" key="1">
    <source>
        <dbReference type="ARBA" id="ARBA00022801"/>
    </source>
</evidence>
<dbReference type="OrthoDB" id="4426059at2"/>
<dbReference type="Gene3D" id="3.40.50.850">
    <property type="entry name" value="Isochorismatase-like"/>
    <property type="match status" value="1"/>
</dbReference>
<accession>A0A177IBV5</accession>
<dbReference type="STRING" id="1705.CA21670_02740"/>
<organism evidence="3 4">
    <name type="scientific">Corynebacterium stationis</name>
    <dbReference type="NCBI Taxonomy" id="1705"/>
    <lineage>
        <taxon>Bacteria</taxon>
        <taxon>Bacillati</taxon>
        <taxon>Actinomycetota</taxon>
        <taxon>Actinomycetes</taxon>
        <taxon>Mycobacteriales</taxon>
        <taxon>Corynebacteriaceae</taxon>
        <taxon>Corynebacterium</taxon>
    </lineage>
</organism>
<evidence type="ECO:0000313" key="3">
    <source>
        <dbReference type="EMBL" id="OAH26096.1"/>
    </source>
</evidence>
<feature type="domain" description="Isochorismatase-like" evidence="2">
    <location>
        <begin position="9"/>
        <end position="174"/>
    </location>
</feature>
<protein>
    <submittedName>
        <fullName evidence="3">Isochorismatase</fullName>
    </submittedName>
</protein>
<name>A0A177IBV5_9CORY</name>
<gene>
    <name evidence="3" type="ORF">AYJ05_01230</name>
</gene>
<dbReference type="EMBL" id="LSTQ01000024">
    <property type="protein sequence ID" value="OAH26096.1"/>
    <property type="molecule type" value="Genomic_DNA"/>
</dbReference>
<evidence type="ECO:0000313" key="4">
    <source>
        <dbReference type="Proteomes" id="UP000076947"/>
    </source>
</evidence>
<dbReference type="GO" id="GO:0016787">
    <property type="term" value="F:hydrolase activity"/>
    <property type="evidence" value="ECO:0007669"/>
    <property type="project" value="UniProtKB-KW"/>
</dbReference>
<dbReference type="Pfam" id="PF00857">
    <property type="entry name" value="Isochorismatase"/>
    <property type="match status" value="1"/>
</dbReference>
<sequence>MREKNSATLAVIDMQIAFAEPSSGWFIPRYEEVEAKVAQLVDAFENSVVWTKFVRDPEEQGAWADYYDRWSSFRVDKGSEQWDITLETRPEHATISLPTFSKWGSELADIAPLEARLVICGVATDCCVLSTALGAIDAGRSVTIVTDACGAVSDEAQKQTLDLLGLLSPMTTLTTTAELLKSL</sequence>
<dbReference type="InterPro" id="IPR000868">
    <property type="entry name" value="Isochorismatase-like_dom"/>
</dbReference>
<dbReference type="CDD" id="cd00431">
    <property type="entry name" value="cysteine_hydrolases"/>
    <property type="match status" value="1"/>
</dbReference>
<reference evidence="4" key="1">
    <citation type="submission" date="2016-02" db="EMBL/GenBank/DDBJ databases">
        <authorList>
            <person name="Kaur G."/>
            <person name="Nair G.R."/>
            <person name="Mayilraj S."/>
        </authorList>
    </citation>
    <scope>NUCLEOTIDE SEQUENCE [LARGE SCALE GENOMIC DNA]</scope>
    <source>
        <strain evidence="4">GA-15</strain>
    </source>
</reference>
<dbReference type="PANTHER" id="PTHR43540">
    <property type="entry name" value="PEROXYUREIDOACRYLATE/UREIDOACRYLATE AMIDOHYDROLASE-RELATED"/>
    <property type="match status" value="1"/>
</dbReference>
<dbReference type="SUPFAM" id="SSF52499">
    <property type="entry name" value="Isochorismatase-like hydrolases"/>
    <property type="match status" value="1"/>
</dbReference>
<evidence type="ECO:0000259" key="2">
    <source>
        <dbReference type="Pfam" id="PF00857"/>
    </source>
</evidence>
<dbReference type="PANTHER" id="PTHR43540:SF6">
    <property type="entry name" value="ISOCHORISMATASE-LIKE DOMAIN-CONTAINING PROTEIN"/>
    <property type="match status" value="1"/>
</dbReference>
<dbReference type="InterPro" id="IPR036380">
    <property type="entry name" value="Isochorismatase-like_sf"/>
</dbReference>
<proteinExistence type="predicted"/>
<keyword evidence="4" id="KW-1185">Reference proteome</keyword>
<comment type="caution">
    <text evidence="3">The sequence shown here is derived from an EMBL/GenBank/DDBJ whole genome shotgun (WGS) entry which is preliminary data.</text>
</comment>